<evidence type="ECO:0000256" key="1">
    <source>
        <dbReference type="SAM" id="MobiDB-lite"/>
    </source>
</evidence>
<organism evidence="2 3">
    <name type="scientific">Streptomyces noursei</name>
    <name type="common">Streptomyces albulus</name>
    <dbReference type="NCBI Taxonomy" id="1971"/>
    <lineage>
        <taxon>Bacteria</taxon>
        <taxon>Bacillati</taxon>
        <taxon>Actinomycetota</taxon>
        <taxon>Actinomycetes</taxon>
        <taxon>Kitasatosporales</taxon>
        <taxon>Streptomycetaceae</taxon>
        <taxon>Streptomyces</taxon>
    </lineage>
</organism>
<accession>A0A401R102</accession>
<evidence type="ECO:0000313" key="2">
    <source>
        <dbReference type="EMBL" id="GCB91328.1"/>
    </source>
</evidence>
<comment type="caution">
    <text evidence="2">The sequence shown here is derived from an EMBL/GenBank/DDBJ whole genome shotgun (WGS) entry which is preliminary data.</text>
</comment>
<dbReference type="AlphaFoldDB" id="A0A401R102"/>
<protein>
    <submittedName>
        <fullName evidence="2">Uncharacterized protein</fullName>
    </submittedName>
</protein>
<reference evidence="2 3" key="1">
    <citation type="journal article" date="2019" name="Microbiol. Resour. Announc.">
        <title>Draft Genome Sequence of the Most Traditional epsilon-Poly-l-Lysine Producer, Streptomyces albulus NBRC14147.</title>
        <authorList>
            <person name="Yamanaka K."/>
            <person name="Hamano Y."/>
        </authorList>
    </citation>
    <scope>NUCLEOTIDE SEQUENCE [LARGE SCALE GENOMIC DNA]</scope>
    <source>
        <strain evidence="2 3">NBRC 14147</strain>
    </source>
</reference>
<sequence length="69" mass="7065">MTPAAGRPSPSSPSPSKNRNRRPALQGRPAVRAVSGGGQPRASAICRDMIVVSSYAVCEAATAVISAWS</sequence>
<dbReference type="EMBL" id="BHXC01000006">
    <property type="protein sequence ID" value="GCB91328.1"/>
    <property type="molecule type" value="Genomic_DNA"/>
</dbReference>
<evidence type="ECO:0000313" key="3">
    <source>
        <dbReference type="Proteomes" id="UP000288351"/>
    </source>
</evidence>
<gene>
    <name evidence="2" type="ORF">SALB_04051</name>
</gene>
<feature type="region of interest" description="Disordered" evidence="1">
    <location>
        <begin position="1"/>
        <end position="40"/>
    </location>
</feature>
<proteinExistence type="predicted"/>
<name>A0A401R102_STRNR</name>
<dbReference type="Proteomes" id="UP000288351">
    <property type="component" value="Unassembled WGS sequence"/>
</dbReference>